<feature type="compositionally biased region" description="Basic and acidic residues" evidence="1">
    <location>
        <begin position="74"/>
        <end position="94"/>
    </location>
</feature>
<dbReference type="InterPro" id="IPR009060">
    <property type="entry name" value="UBA-like_sf"/>
</dbReference>
<dbReference type="InterPro" id="IPR054109">
    <property type="entry name" value="UBA_8"/>
</dbReference>
<accession>A0A914YBD5</accession>
<dbReference type="PROSITE" id="PS50030">
    <property type="entry name" value="UBA"/>
    <property type="match status" value="1"/>
</dbReference>
<protein>
    <submittedName>
        <fullName evidence="4">UBA domain-containing protein</fullName>
    </submittedName>
</protein>
<dbReference type="WBParaSite" id="PSU_v2.g16590.t1">
    <property type="protein sequence ID" value="PSU_v2.g16590.t1"/>
    <property type="gene ID" value="PSU_v2.g16590"/>
</dbReference>
<evidence type="ECO:0000313" key="4">
    <source>
        <dbReference type="WBParaSite" id="PSU_v2.g16590.t1"/>
    </source>
</evidence>
<feature type="compositionally biased region" description="Low complexity" evidence="1">
    <location>
        <begin position="209"/>
        <end position="222"/>
    </location>
</feature>
<feature type="compositionally biased region" description="Polar residues" evidence="1">
    <location>
        <begin position="227"/>
        <end position="239"/>
    </location>
</feature>
<feature type="compositionally biased region" description="Polar residues" evidence="1">
    <location>
        <begin position="126"/>
        <end position="138"/>
    </location>
</feature>
<dbReference type="AlphaFoldDB" id="A0A914YBD5"/>
<evidence type="ECO:0000259" key="2">
    <source>
        <dbReference type="PROSITE" id="PS50030"/>
    </source>
</evidence>
<dbReference type="Pfam" id="PF22566">
    <property type="entry name" value="UBA_8"/>
    <property type="match status" value="1"/>
</dbReference>
<dbReference type="InterPro" id="IPR015940">
    <property type="entry name" value="UBA"/>
</dbReference>
<organism evidence="3 4">
    <name type="scientific">Panagrolaimus superbus</name>
    <dbReference type="NCBI Taxonomy" id="310955"/>
    <lineage>
        <taxon>Eukaryota</taxon>
        <taxon>Metazoa</taxon>
        <taxon>Ecdysozoa</taxon>
        <taxon>Nematoda</taxon>
        <taxon>Chromadorea</taxon>
        <taxon>Rhabditida</taxon>
        <taxon>Tylenchina</taxon>
        <taxon>Panagrolaimomorpha</taxon>
        <taxon>Panagrolaimoidea</taxon>
        <taxon>Panagrolaimidae</taxon>
        <taxon>Panagrolaimus</taxon>
    </lineage>
</organism>
<dbReference type="Gene3D" id="1.10.8.10">
    <property type="entry name" value="DNA helicase RuvA subunit, C-terminal domain"/>
    <property type="match status" value="1"/>
</dbReference>
<feature type="compositionally biased region" description="Pro residues" evidence="1">
    <location>
        <begin position="199"/>
        <end position="208"/>
    </location>
</feature>
<feature type="compositionally biased region" description="Low complexity" evidence="1">
    <location>
        <begin position="249"/>
        <end position="259"/>
    </location>
</feature>
<proteinExistence type="predicted"/>
<dbReference type="SUPFAM" id="SSF46934">
    <property type="entry name" value="UBA-like"/>
    <property type="match status" value="1"/>
</dbReference>
<feature type="region of interest" description="Disordered" evidence="1">
    <location>
        <begin position="65"/>
        <end position="141"/>
    </location>
</feature>
<reference evidence="4" key="1">
    <citation type="submission" date="2022-11" db="UniProtKB">
        <authorList>
            <consortium name="WormBaseParasite"/>
        </authorList>
    </citation>
    <scope>IDENTIFICATION</scope>
</reference>
<dbReference type="Proteomes" id="UP000887577">
    <property type="component" value="Unplaced"/>
</dbReference>
<name>A0A914YBD5_9BILA</name>
<feature type="region of interest" description="Disordered" evidence="1">
    <location>
        <begin position="199"/>
        <end position="277"/>
    </location>
</feature>
<feature type="region of interest" description="Disordered" evidence="1">
    <location>
        <begin position="1"/>
        <end position="21"/>
    </location>
</feature>
<feature type="domain" description="UBA" evidence="2">
    <location>
        <begin position="15"/>
        <end position="58"/>
    </location>
</feature>
<evidence type="ECO:0000313" key="3">
    <source>
        <dbReference type="Proteomes" id="UP000887577"/>
    </source>
</evidence>
<sequence>MGLKTDSLPTNSRSKMNPRDLKIKQIVETTRCTHSEAEEALQENNNELEAAVSWILDHTGDNVWTESKTRKAKKTDVVVEEQRPERPPRGESGNRRGGKRGGGTTRVASNNWKPGQVFTRSEPPAKSTSPEDSNFFAPNSNNGSVVPNVSLNSNSATAPSSANNGPLASVSVTPAPVMKNAAGPMSFAAICALGGKKPTPPPVVPPPSSSAAPKPVSPATTPLKPVQSPQVATPSTAKESSPAPHETPVKSSPSVSKPEPITPEPASERFTENNTVQSLTSQLKFLIIS</sequence>
<keyword evidence="3" id="KW-1185">Reference proteome</keyword>
<evidence type="ECO:0000256" key="1">
    <source>
        <dbReference type="SAM" id="MobiDB-lite"/>
    </source>
</evidence>